<feature type="region of interest" description="Disordered" evidence="1">
    <location>
        <begin position="206"/>
        <end position="245"/>
    </location>
</feature>
<feature type="compositionally biased region" description="Polar residues" evidence="1">
    <location>
        <begin position="206"/>
        <end position="219"/>
    </location>
</feature>
<feature type="compositionally biased region" description="Low complexity" evidence="1">
    <location>
        <begin position="228"/>
        <end position="239"/>
    </location>
</feature>
<feature type="domain" description="DUF4412" evidence="2">
    <location>
        <begin position="47"/>
        <end position="128"/>
    </location>
</feature>
<evidence type="ECO:0000313" key="3">
    <source>
        <dbReference type="EMBL" id="QTA79867.1"/>
    </source>
</evidence>
<accession>A0A975B6S9</accession>
<dbReference type="AlphaFoldDB" id="A0A975B6S9"/>
<dbReference type="Proteomes" id="UP000663720">
    <property type="component" value="Chromosome"/>
</dbReference>
<evidence type="ECO:0000313" key="4">
    <source>
        <dbReference type="Proteomes" id="UP000663720"/>
    </source>
</evidence>
<dbReference type="EMBL" id="CP061799">
    <property type="protein sequence ID" value="QTA79867.1"/>
    <property type="molecule type" value="Genomic_DNA"/>
</dbReference>
<sequence>MKKRIFMALGTIILSLYFISTGFAAEFAADMITEMPGGKDRGRIYFKNPDISRTELMGGLINITKRPLVYQLFTDTKKYYVNDITKDKNNNMADVRTIEEWIEKNELKKTGTEKKAGYNCTIYQGIIKYSDAQPDEYPTKIWYSKELEYPVRTETALPEPMGMIVSYLENIKPGKQPDSLFEIPSNYKKAGSIEEAAGAADINLPFLNQENTENPQQKMPSKEDMEKMMQQMQKMQKMMEQGKDQ</sequence>
<dbReference type="InterPro" id="IPR025524">
    <property type="entry name" value="DUF4412"/>
</dbReference>
<gene>
    <name evidence="3" type="ORF">dnl_21490</name>
</gene>
<dbReference type="RefSeq" id="WP_207691572.1">
    <property type="nucleotide sequence ID" value="NZ_CP061799.1"/>
</dbReference>
<organism evidence="3 4">
    <name type="scientific">Desulfonema limicola</name>
    <dbReference type="NCBI Taxonomy" id="45656"/>
    <lineage>
        <taxon>Bacteria</taxon>
        <taxon>Pseudomonadati</taxon>
        <taxon>Thermodesulfobacteriota</taxon>
        <taxon>Desulfobacteria</taxon>
        <taxon>Desulfobacterales</taxon>
        <taxon>Desulfococcaceae</taxon>
        <taxon>Desulfonema</taxon>
    </lineage>
</organism>
<proteinExistence type="predicted"/>
<name>A0A975B6S9_9BACT</name>
<keyword evidence="4" id="KW-1185">Reference proteome</keyword>
<protein>
    <submittedName>
        <fullName evidence="3">DUF4412</fullName>
    </submittedName>
</protein>
<dbReference type="KEGG" id="dli:dnl_21490"/>
<dbReference type="Pfam" id="PF14371">
    <property type="entry name" value="DUF4412"/>
    <property type="match status" value="1"/>
</dbReference>
<evidence type="ECO:0000256" key="1">
    <source>
        <dbReference type="SAM" id="MobiDB-lite"/>
    </source>
</evidence>
<evidence type="ECO:0000259" key="2">
    <source>
        <dbReference type="Pfam" id="PF14371"/>
    </source>
</evidence>
<reference evidence="3" key="1">
    <citation type="journal article" date="2021" name="Microb. Physiol.">
        <title>Proteogenomic Insights into the Physiology of Marine, Sulfate-Reducing, Filamentous Desulfonema limicola and Desulfonema magnum.</title>
        <authorList>
            <person name="Schnaars V."/>
            <person name="Wohlbrand L."/>
            <person name="Scheve S."/>
            <person name="Hinrichs C."/>
            <person name="Reinhardt R."/>
            <person name="Rabus R."/>
        </authorList>
    </citation>
    <scope>NUCLEOTIDE SEQUENCE</scope>
    <source>
        <strain evidence="3">5ac10</strain>
    </source>
</reference>